<dbReference type="InterPro" id="IPR004763">
    <property type="entry name" value="CusA-like"/>
</dbReference>
<dbReference type="GO" id="GO:0042910">
    <property type="term" value="F:xenobiotic transmembrane transporter activity"/>
    <property type="evidence" value="ECO:0007669"/>
    <property type="project" value="TreeGrafter"/>
</dbReference>
<dbReference type="EMBL" id="AE013598">
    <property type="protein sequence ID" value="AAW75631.1"/>
    <property type="molecule type" value="Genomic_DNA"/>
</dbReference>
<evidence type="ECO:0000313" key="11">
    <source>
        <dbReference type="EMBL" id="AAW75631.1"/>
    </source>
</evidence>
<feature type="transmembrane region" description="Helical" evidence="10">
    <location>
        <begin position="885"/>
        <end position="902"/>
    </location>
</feature>
<feature type="transmembrane region" description="Helical" evidence="10">
    <location>
        <begin position="14"/>
        <end position="32"/>
    </location>
</feature>
<keyword evidence="12" id="KW-1185">Reference proteome</keyword>
<gene>
    <name evidence="11" type="primary">czcA</name>
    <name evidence="11" type="ordered locus">XOO2377</name>
</gene>
<dbReference type="STRING" id="291331.XOO2377"/>
<dbReference type="Gene3D" id="1.20.1640.10">
    <property type="entry name" value="Multidrug efflux transporter AcrB transmembrane domain"/>
    <property type="match status" value="2"/>
</dbReference>
<dbReference type="InterPro" id="IPR027463">
    <property type="entry name" value="AcrB_DN_DC_subdom"/>
</dbReference>
<proteinExistence type="inferred from homology"/>
<dbReference type="Gene3D" id="3.30.70.1320">
    <property type="entry name" value="Multidrug efflux transporter AcrB pore domain like"/>
    <property type="match status" value="1"/>
</dbReference>
<comment type="subcellular location">
    <subcellularLocation>
        <location evidence="1">Cell membrane</location>
        <topology evidence="1">Multi-pass membrane protein</topology>
    </subcellularLocation>
    <subcellularLocation>
        <location evidence="9">Cell outer membrane</location>
        <topology evidence="9">Lipid-anchor</topology>
    </subcellularLocation>
</comment>
<evidence type="ECO:0000256" key="10">
    <source>
        <dbReference type="SAM" id="Phobius"/>
    </source>
</evidence>
<comment type="similarity">
    <text evidence="2 9">Belongs to the outer membrane factor (OMF) (TC 1.B.17) family.</text>
</comment>
<feature type="transmembrane region" description="Helical" evidence="10">
    <location>
        <begin position="360"/>
        <end position="380"/>
    </location>
</feature>
<dbReference type="Gene3D" id="1.20.1600.10">
    <property type="entry name" value="Outer membrane efflux proteins (OEP)"/>
    <property type="match status" value="1"/>
</dbReference>
<dbReference type="PRINTS" id="PR00702">
    <property type="entry name" value="ACRIFLAVINRP"/>
</dbReference>
<dbReference type="InterPro" id="IPR001036">
    <property type="entry name" value="Acrflvin-R"/>
</dbReference>
<feature type="transmembrane region" description="Helical" evidence="10">
    <location>
        <begin position="465"/>
        <end position="491"/>
    </location>
</feature>
<protein>
    <submittedName>
        <fullName evidence="11">Cation efflux system protein</fullName>
    </submittedName>
</protein>
<evidence type="ECO:0000256" key="6">
    <source>
        <dbReference type="ARBA" id="ARBA00022692"/>
    </source>
</evidence>
<keyword evidence="5" id="KW-1003">Cell membrane</keyword>
<comment type="similarity">
    <text evidence="3">Belongs to the resistance-nodulation-cell division (RND) (TC 2.A.6) family.</text>
</comment>
<dbReference type="HOGENOM" id="CLU_002755_1_2_6"/>
<dbReference type="InterPro" id="IPR010131">
    <property type="entry name" value="MdtP/NodT-like"/>
</dbReference>
<dbReference type="Pfam" id="PF02321">
    <property type="entry name" value="OEP"/>
    <property type="match status" value="2"/>
</dbReference>
<evidence type="ECO:0000256" key="8">
    <source>
        <dbReference type="ARBA" id="ARBA00023136"/>
    </source>
</evidence>
<reference evidence="11 12" key="1">
    <citation type="journal article" date="2005" name="Nucleic Acids Res.">
        <title>The genome sequence of Xanthomonas oryzae pathovar oryzae KACC10331, the bacterial blight pathogen of rice.</title>
        <authorList>
            <person name="Lee B.M."/>
            <person name="Park Y.J."/>
            <person name="Park D.S."/>
            <person name="Kang H.W."/>
            <person name="Kim J.G."/>
            <person name="Song E.S."/>
            <person name="Park I.C."/>
            <person name="Yoon U.H."/>
            <person name="Hahn J.H."/>
            <person name="Koo B.S."/>
            <person name="Lee G.B."/>
            <person name="Kim H."/>
            <person name="Park H.S."/>
            <person name="Yoon K.O."/>
            <person name="Kim J.H."/>
            <person name="Jung C.H."/>
            <person name="Koh N.H."/>
            <person name="Seo J.S."/>
            <person name="Go S.J."/>
        </authorList>
    </citation>
    <scope>NUCLEOTIDE SEQUENCE [LARGE SCALE GENOMIC DNA]</scope>
    <source>
        <strain evidence="12">KACC10331 / KXO85</strain>
    </source>
</reference>
<dbReference type="GO" id="GO:0005886">
    <property type="term" value="C:plasma membrane"/>
    <property type="evidence" value="ECO:0007669"/>
    <property type="project" value="UniProtKB-SubCell"/>
</dbReference>
<evidence type="ECO:0000256" key="4">
    <source>
        <dbReference type="ARBA" id="ARBA00022448"/>
    </source>
</evidence>
<name>Q5H090_XANOR</name>
<dbReference type="Gene3D" id="3.30.70.1440">
    <property type="entry name" value="Multidrug efflux transporter AcrB pore domain"/>
    <property type="match status" value="1"/>
</dbReference>
<dbReference type="SUPFAM" id="SSF56954">
    <property type="entry name" value="Outer membrane efflux proteins (OEP)"/>
    <property type="match status" value="1"/>
</dbReference>
<feature type="transmembrane region" description="Helical" evidence="10">
    <location>
        <begin position="386"/>
        <end position="409"/>
    </location>
</feature>
<feature type="transmembrane region" description="Helical" evidence="10">
    <location>
        <begin position="331"/>
        <end position="353"/>
    </location>
</feature>
<dbReference type="PANTHER" id="PTHR32063">
    <property type="match status" value="1"/>
</dbReference>
<dbReference type="PANTHER" id="PTHR32063:SF17">
    <property type="entry name" value="CATION EFFLUX SYSTEM PROTEIN"/>
    <property type="match status" value="1"/>
</dbReference>
<dbReference type="Gene3D" id="2.20.200.10">
    <property type="entry name" value="Outer membrane efflux proteins (OEP)"/>
    <property type="match status" value="1"/>
</dbReference>
<dbReference type="Gene3D" id="3.30.70.1430">
    <property type="entry name" value="Multidrug efflux transporter AcrB pore domain"/>
    <property type="match status" value="2"/>
</dbReference>
<dbReference type="NCBIfam" id="TIGR01845">
    <property type="entry name" value="outer_NodT"/>
    <property type="match status" value="1"/>
</dbReference>
<feature type="transmembrane region" description="Helical" evidence="10">
    <location>
        <begin position="914"/>
        <end position="935"/>
    </location>
</feature>
<dbReference type="SUPFAM" id="SSF82714">
    <property type="entry name" value="Multidrug efflux transporter AcrB TolC docking domain, DN and DC subdomains"/>
    <property type="match status" value="2"/>
</dbReference>
<evidence type="ECO:0000313" key="12">
    <source>
        <dbReference type="Proteomes" id="UP000006735"/>
    </source>
</evidence>
<dbReference type="GO" id="GO:0015562">
    <property type="term" value="F:efflux transmembrane transporter activity"/>
    <property type="evidence" value="ECO:0007669"/>
    <property type="project" value="InterPro"/>
</dbReference>
<sequence>MIESIITTCFQRRGIVWLVFVLIALYGTWSWTQLPVEAYPDIADVTSQVVTQVPGLGAEEVEQQITVPLERALMGTPGLHVLRSRSLFALSLITLVFDDGTEGYFARQRVLERIQAVTLPYGAIPGLDPYTSPTGEIYRYTLESKTRSLRELSDLQFWTVIPRLQKVQGVADVTNFGGLTTQFSLALEPDRMTRYGVSLQQVKSAITSNNADGGGSVMDRGEQSYVIRGIGLLRSLQDIGDVVVSNSNGVPVLVKDLGEVRYDNVERRGILGKDNNPDTIEGIALLLKDSNPSVALQGIHSAVEELNNSLLPKDVKVVPYLDRTALIDATLHTVSATLTEGMLLVCVVLLIFLGSPRAAAIVSLTIPLSLLIAFIFMHHLKIPANLLSLGAIDFGILVDGAVVLVENVLRLREENSERALTAGDAIDATLHVARPIFFGMAVIGCAYLPLLAFERIEYKLFSPMAYAVGAALIGALLVALMLIPALAWLAFRKPRKMMHNRVLEALGQRYRALLERSVGRRGWLLACAALALCVLAVLGGSIGRDFLPYIDEGSLWLQVQMPPGITLDKAARMANALRTATLEFPEVSYVVTQTGRNDDGTDYWTPSHIEASIGLRPYKDWPSGMDKQGLIAALGARYAQMPGYTVSMMQPMIDGVQDKLSGAHSDLTVKVFGDDLQQVRGVAEQVATALHAVPGAADIAVDVEPPLPNLQVRFDRDAAARYGINAADVSDLIATGIGGSPIGQMYIGEKSYDLTVRFPQRYRNDPRAIGALRLRTAAGAEIPLSAVASITTTSGQSVIVREMGRRNIIVRLNVRGRDLSSFLSDAQATLVRHVRIDPQHMQLVWGGQFENLQRAQARLLVVLPTTLCIMFVLLFGAFGNLRQPTLVLAAVPLAMIGGLAALHLRGMTLNVSSAVGFIALFGVAVLNAVLMLAQINRLRQDPGMSLREAVVAGAVSRMRPVLMTATVAALGLTPAMLATGLGSDVQRPLATVVVGGLVTATGADAAVVAIAVLPDGSLCRSASGPPGDDRMTHLRSTLLSSAVAVSLAACAVGPDFQRPAPPATQRYTANTLPAATTAADAAHGGAQQFEPGQEVPAAWWHAFDSPQLNAVVERALRANPDLQAADAALRQAQQTLAAQRGAWLPQADLHVDASRQRNSVVPTPDAGIDTPYALRTAQLSVSYTLDVFGGTRRQVEAAGAQAQAQRDQRDAAYLSLTANVVNAAIGEAAVRAQLQAARAQVAIAEQLCTLTERQQTLGAVGTAQVLAQRTALAQAQATVPPLEKQLEQQRTLLAILGGQVPSEAADEAFTLETLQLPAQLPLSLPSQLVEGRPDIRAAEAQAHAASALIGVATAARLPSITLSAASGGSAASFGRMFAAGNTQWSLAGSLLQPLFHGGALAHQQRAAEAGYAQAMAQYRSVVLNAFGEVSNALTALQSDAQSLRACADAQALAGRTLAVVQGQQAAGAVGMADLLQAQQAYQSTQAATVQAQAARYTDTVALYQALGGGPWWSPPAQTREPAAP</sequence>
<accession>Q5H090</accession>
<feature type="transmembrane region" description="Helical" evidence="10">
    <location>
        <begin position="436"/>
        <end position="453"/>
    </location>
</feature>
<keyword evidence="8 9" id="KW-0472">Membrane</keyword>
<dbReference type="Proteomes" id="UP000006735">
    <property type="component" value="Chromosome"/>
</dbReference>
<dbReference type="GO" id="GO:0008324">
    <property type="term" value="F:monoatomic cation transmembrane transporter activity"/>
    <property type="evidence" value="ECO:0007669"/>
    <property type="project" value="InterPro"/>
</dbReference>
<dbReference type="NCBIfam" id="TIGR00914">
    <property type="entry name" value="2A0601"/>
    <property type="match status" value="1"/>
</dbReference>
<evidence type="ECO:0000256" key="3">
    <source>
        <dbReference type="ARBA" id="ARBA00010942"/>
    </source>
</evidence>
<keyword evidence="9" id="KW-0564">Palmitate</keyword>
<keyword evidence="9" id="KW-0449">Lipoprotein</keyword>
<evidence type="ECO:0000256" key="7">
    <source>
        <dbReference type="ARBA" id="ARBA00022989"/>
    </source>
</evidence>
<dbReference type="GO" id="GO:0009279">
    <property type="term" value="C:cell outer membrane"/>
    <property type="evidence" value="ECO:0007669"/>
    <property type="project" value="UniProtKB-SubCell"/>
</dbReference>
<feature type="transmembrane region" description="Helical" evidence="10">
    <location>
        <begin position="859"/>
        <end position="878"/>
    </location>
</feature>
<dbReference type="InterPro" id="IPR003423">
    <property type="entry name" value="OMP_efflux"/>
</dbReference>
<dbReference type="Gene3D" id="3.30.2090.10">
    <property type="entry name" value="Multidrug efflux transporter AcrB TolC docking domain, DN and DC subdomains"/>
    <property type="match status" value="2"/>
</dbReference>
<feature type="transmembrane region" description="Helical" evidence="10">
    <location>
        <begin position="989"/>
        <end position="1013"/>
    </location>
</feature>
<organism evidence="11 12">
    <name type="scientific">Xanthomonas oryzae pv. oryzae (strain KACC10331 / KXO85)</name>
    <dbReference type="NCBI Taxonomy" id="291331"/>
    <lineage>
        <taxon>Bacteria</taxon>
        <taxon>Pseudomonadati</taxon>
        <taxon>Pseudomonadota</taxon>
        <taxon>Gammaproteobacteria</taxon>
        <taxon>Lysobacterales</taxon>
        <taxon>Lysobacteraceae</taxon>
        <taxon>Xanthomonas</taxon>
    </lineage>
</organism>
<feature type="transmembrane region" description="Helical" evidence="10">
    <location>
        <begin position="961"/>
        <end position="983"/>
    </location>
</feature>
<keyword evidence="4" id="KW-0813">Transport</keyword>
<evidence type="ECO:0000256" key="2">
    <source>
        <dbReference type="ARBA" id="ARBA00007613"/>
    </source>
</evidence>
<feature type="transmembrane region" description="Helical" evidence="10">
    <location>
        <begin position="523"/>
        <end position="542"/>
    </location>
</feature>
<keyword evidence="9" id="KW-1134">Transmembrane beta strand</keyword>
<evidence type="ECO:0000256" key="9">
    <source>
        <dbReference type="RuleBase" id="RU362097"/>
    </source>
</evidence>
<dbReference type="SUPFAM" id="SSF82693">
    <property type="entry name" value="Multidrug efflux transporter AcrB pore domain, PN1, PN2, PC1 and PC2 subdomains"/>
    <property type="match status" value="3"/>
</dbReference>
<keyword evidence="6 9" id="KW-0812">Transmembrane</keyword>
<evidence type="ECO:0000256" key="5">
    <source>
        <dbReference type="ARBA" id="ARBA00022475"/>
    </source>
</evidence>
<dbReference type="Pfam" id="PF00873">
    <property type="entry name" value="ACR_tran"/>
    <property type="match status" value="1"/>
</dbReference>
<keyword evidence="7 10" id="KW-1133">Transmembrane helix</keyword>
<dbReference type="SUPFAM" id="SSF82866">
    <property type="entry name" value="Multidrug efflux transporter AcrB transmembrane domain"/>
    <property type="match status" value="2"/>
</dbReference>
<dbReference type="KEGG" id="xoo:XOO2377"/>
<evidence type="ECO:0000256" key="1">
    <source>
        <dbReference type="ARBA" id="ARBA00004651"/>
    </source>
</evidence>